<protein>
    <submittedName>
        <fullName evidence="2">Uncharacterized protein</fullName>
    </submittedName>
</protein>
<name>A0A828Z524_9LEPT</name>
<dbReference type="AlphaFoldDB" id="A0A828Z524"/>
<proteinExistence type="predicted"/>
<reference evidence="2 3" key="1">
    <citation type="submission" date="2012-10" db="EMBL/GenBank/DDBJ databases">
        <authorList>
            <person name="Harkins D.M."/>
            <person name="Durkin A.S."/>
            <person name="Brinkac L.M."/>
            <person name="Haft D.H."/>
            <person name="Selengut J.D."/>
            <person name="Sanka R."/>
            <person name="DePew J."/>
            <person name="Purushe J."/>
            <person name="Whelen A.C."/>
            <person name="Vinetz J.M."/>
            <person name="Sutton G.G."/>
            <person name="Nierman W.C."/>
            <person name="Fouts D.E."/>
        </authorList>
    </citation>
    <scope>NUCLEOTIDE SEQUENCE [LARGE SCALE GENOMIC DNA]</scope>
    <source>
        <strain evidence="2 3">2006001853</strain>
    </source>
</reference>
<evidence type="ECO:0000313" key="2">
    <source>
        <dbReference type="EMBL" id="EKR64649.1"/>
    </source>
</evidence>
<dbReference type="EMBL" id="AFLV02000038">
    <property type="protein sequence ID" value="EKR64649.1"/>
    <property type="molecule type" value="Genomic_DNA"/>
</dbReference>
<comment type="caution">
    <text evidence="2">The sequence shown here is derived from an EMBL/GenBank/DDBJ whole genome shotgun (WGS) entry which is preliminary data.</text>
</comment>
<organism evidence="2 3">
    <name type="scientific">Leptospira weilii str. 2006001853</name>
    <dbReference type="NCBI Taxonomy" id="1001589"/>
    <lineage>
        <taxon>Bacteria</taxon>
        <taxon>Pseudomonadati</taxon>
        <taxon>Spirochaetota</taxon>
        <taxon>Spirochaetia</taxon>
        <taxon>Leptospirales</taxon>
        <taxon>Leptospiraceae</taxon>
        <taxon>Leptospira</taxon>
    </lineage>
</organism>
<accession>A0A828Z524</accession>
<feature type="region of interest" description="Disordered" evidence="1">
    <location>
        <begin position="24"/>
        <end position="46"/>
    </location>
</feature>
<gene>
    <name evidence="2" type="ORF">LEP1GSC036_3254</name>
</gene>
<evidence type="ECO:0000313" key="3">
    <source>
        <dbReference type="Proteomes" id="UP000001338"/>
    </source>
</evidence>
<evidence type="ECO:0000256" key="1">
    <source>
        <dbReference type="SAM" id="MobiDB-lite"/>
    </source>
</evidence>
<dbReference type="Proteomes" id="UP000001338">
    <property type="component" value="Unassembled WGS sequence"/>
</dbReference>
<sequence>MRESFCVFANSGIESCVDGEMRELPQNSADSESKKRNLNTDSLNCGSNSDLYPCQIEPEWTFRLFFLDFGGQSENLSSTGRYFHVSIIKSA</sequence>